<dbReference type="PANTHER" id="PTHR21272:SF3">
    <property type="entry name" value="CATABOLIC 3-DEHYDROQUINASE"/>
    <property type="match status" value="1"/>
</dbReference>
<dbReference type="InterPro" id="IPR018509">
    <property type="entry name" value="DHquinase_II_CS"/>
</dbReference>
<dbReference type="PROSITE" id="PS01029">
    <property type="entry name" value="DEHYDROQUINASE_II"/>
    <property type="match status" value="1"/>
</dbReference>
<comment type="similarity">
    <text evidence="3">Belongs to the type-II 3-dehydroquinase family.</text>
</comment>
<evidence type="ECO:0000256" key="7">
    <source>
        <dbReference type="ARBA" id="ARBA00023239"/>
    </source>
</evidence>
<evidence type="ECO:0000313" key="8">
    <source>
        <dbReference type="EMBL" id="AAD31834.1"/>
    </source>
</evidence>
<dbReference type="GO" id="GO:0019631">
    <property type="term" value="P:quinate catabolic process"/>
    <property type="evidence" value="ECO:0007669"/>
    <property type="project" value="TreeGrafter"/>
</dbReference>
<organism evidence="8">
    <name type="scientific">Streptomyces collinus</name>
    <dbReference type="NCBI Taxonomy" id="42684"/>
    <lineage>
        <taxon>Bacteria</taxon>
        <taxon>Bacillati</taxon>
        <taxon>Actinomycetota</taxon>
        <taxon>Actinomycetes</taxon>
        <taxon>Kitasatosporales</taxon>
        <taxon>Streptomycetaceae</taxon>
        <taxon>Streptomyces</taxon>
    </lineage>
</organism>
<dbReference type="UniPathway" id="UPA00053">
    <property type="reaction ID" value="UER00086"/>
</dbReference>
<evidence type="ECO:0000256" key="3">
    <source>
        <dbReference type="ARBA" id="ARBA00011037"/>
    </source>
</evidence>
<keyword evidence="7" id="KW-0456">Lyase</keyword>
<accession>Q9X658</accession>
<keyword evidence="6" id="KW-0057">Aromatic amino acid biosynthesis</keyword>
<dbReference type="EC" id="4.2.1.10" evidence="5"/>
<dbReference type="EMBL" id="AH007725">
    <property type="protein sequence ID" value="AAD31834.1"/>
    <property type="molecule type" value="Genomic_DNA"/>
</dbReference>
<reference evidence="8" key="1">
    <citation type="journal article" date="1999" name="Eur. J. Biochem.">
        <title>Biosynthesis of ansatrienin (mycotrienin) and naphthomycin. Identification and analysis of two separate biosynthetic gene clusters in Streptomyces collinus Tue 1892.</title>
        <authorList>
            <person name="Chen S."/>
            <person name="von Bamberg D."/>
            <person name="Hale V."/>
            <person name="Breuer M."/>
            <person name="Hardt B."/>
            <person name="Muller R."/>
            <person name="Floss H.G."/>
            <person name="Reynolds K.A."/>
            <person name="Leistner E."/>
        </authorList>
    </citation>
    <scope>NUCLEOTIDE SEQUENCE</scope>
    <source>
        <strain evidence="8">Tu 1892</strain>
    </source>
</reference>
<dbReference type="AlphaFoldDB" id="Q9X658"/>
<dbReference type="InterPro" id="IPR036441">
    <property type="entry name" value="DHquinase_II_sf"/>
</dbReference>
<proteinExistence type="inferred from homology"/>
<dbReference type="GO" id="GO:0009423">
    <property type="term" value="P:chorismate biosynthetic process"/>
    <property type="evidence" value="ECO:0007669"/>
    <property type="project" value="UniProtKB-UniPathway"/>
</dbReference>
<evidence type="ECO:0000256" key="6">
    <source>
        <dbReference type="ARBA" id="ARBA00023141"/>
    </source>
</evidence>
<dbReference type="Gene3D" id="3.40.50.9100">
    <property type="entry name" value="Dehydroquinase, class II"/>
    <property type="match status" value="1"/>
</dbReference>
<evidence type="ECO:0000256" key="4">
    <source>
        <dbReference type="ARBA" id="ARBA00011193"/>
    </source>
</evidence>
<evidence type="ECO:0000256" key="2">
    <source>
        <dbReference type="ARBA" id="ARBA00004902"/>
    </source>
</evidence>
<keyword evidence="6" id="KW-0028">Amino-acid biosynthesis</keyword>
<gene>
    <name evidence="8" type="primary">ansE</name>
</gene>
<dbReference type="GO" id="GO:0009073">
    <property type="term" value="P:aromatic amino acid family biosynthetic process"/>
    <property type="evidence" value="ECO:0007669"/>
    <property type="project" value="UniProtKB-KW"/>
</dbReference>
<dbReference type="GO" id="GO:0003855">
    <property type="term" value="F:3-dehydroquinate dehydratase activity"/>
    <property type="evidence" value="ECO:0007669"/>
    <property type="project" value="UniProtKB-EC"/>
</dbReference>
<comment type="subunit">
    <text evidence="4">Homododecamer.</text>
</comment>
<dbReference type="InterPro" id="IPR001874">
    <property type="entry name" value="DHquinase_II"/>
</dbReference>
<comment type="catalytic activity">
    <reaction evidence="1">
        <text>3-dehydroquinate = 3-dehydroshikimate + H2O</text>
        <dbReference type="Rhea" id="RHEA:21096"/>
        <dbReference type="ChEBI" id="CHEBI:15377"/>
        <dbReference type="ChEBI" id="CHEBI:16630"/>
        <dbReference type="ChEBI" id="CHEBI:32364"/>
        <dbReference type="EC" id="4.2.1.10"/>
    </reaction>
</comment>
<dbReference type="Pfam" id="PF01220">
    <property type="entry name" value="DHquinase_II"/>
    <property type="match status" value="1"/>
</dbReference>
<name>Q9X658_STRCU</name>
<dbReference type="SUPFAM" id="SSF52304">
    <property type="entry name" value="Type II 3-dehydroquinate dehydratase"/>
    <property type="match status" value="1"/>
</dbReference>
<dbReference type="PANTHER" id="PTHR21272">
    <property type="entry name" value="CATABOLIC 3-DEHYDROQUINASE"/>
    <property type="match status" value="1"/>
</dbReference>
<protein>
    <recommendedName>
        <fullName evidence="5">3-dehydroquinate dehydratase</fullName>
        <ecNumber evidence="5">4.2.1.10</ecNumber>
    </recommendedName>
</protein>
<evidence type="ECO:0000256" key="5">
    <source>
        <dbReference type="ARBA" id="ARBA00012060"/>
    </source>
</evidence>
<sequence length="138" mass="14889">MCPLVTADIPSTGVRLSMWVPEDHFPMDPYKARCALSRLLLMNGPNLGILGRRQPEIYGTDTLADIEGRVAEEVTETRLEIEAFQHDGEAEMLRTIQADHDTACAIINPAALTTAGWGLGGVGHRLPARALPEKAAGS</sequence>
<evidence type="ECO:0000256" key="1">
    <source>
        <dbReference type="ARBA" id="ARBA00001864"/>
    </source>
</evidence>
<comment type="pathway">
    <text evidence="2">Metabolic intermediate biosynthesis; chorismate biosynthesis; chorismate from D-erythrose 4-phosphate and phosphoenolpyruvate: step 3/7.</text>
</comment>